<feature type="binding site" evidence="1">
    <location>
        <position position="158"/>
    </location>
    <ligand>
        <name>S-adenosyl-L-methionine</name>
        <dbReference type="ChEBI" id="CHEBI:59789"/>
    </ligand>
</feature>
<reference evidence="2 3" key="1">
    <citation type="submission" date="2020-05" db="EMBL/GenBank/DDBJ databases">
        <title>Horizontal transmission and recombination maintain forever young bacterial symbiont genomes.</title>
        <authorList>
            <person name="Russell S.L."/>
            <person name="Pepper-Tunick E."/>
            <person name="Svedberg J."/>
            <person name="Byrne A."/>
            <person name="Ruelas Castillo J."/>
            <person name="Vollmers C."/>
            <person name="Beinart R.A."/>
            <person name="Corbett-Detig R."/>
        </authorList>
    </citation>
    <scope>NUCLEOTIDE SEQUENCE [LARGE SCALE GENOMIC DNA]</scope>
    <source>
        <strain evidence="2">Santa_Monica_outfall</strain>
    </source>
</reference>
<dbReference type="EC" id="2.1.1.266" evidence="1"/>
<feature type="binding site" evidence="1">
    <location>
        <position position="94"/>
    </location>
    <ligand>
        <name>S-adenosyl-L-methionine</name>
        <dbReference type="ChEBI" id="CHEBI:59789"/>
    </ligand>
</feature>
<dbReference type="GO" id="GO:0005829">
    <property type="term" value="C:cytosol"/>
    <property type="evidence" value="ECO:0007669"/>
    <property type="project" value="TreeGrafter"/>
</dbReference>
<comment type="catalytic activity">
    <reaction evidence="1">
        <text>adenosine(2030) in 23S rRNA + S-adenosyl-L-methionine = N(6)-methyladenosine(2030) in 23S rRNA + S-adenosyl-L-homocysteine + H(+)</text>
        <dbReference type="Rhea" id="RHEA:43736"/>
        <dbReference type="Rhea" id="RHEA-COMP:10668"/>
        <dbReference type="Rhea" id="RHEA-COMP:10669"/>
        <dbReference type="ChEBI" id="CHEBI:15378"/>
        <dbReference type="ChEBI" id="CHEBI:57856"/>
        <dbReference type="ChEBI" id="CHEBI:59789"/>
        <dbReference type="ChEBI" id="CHEBI:74411"/>
        <dbReference type="ChEBI" id="CHEBI:74449"/>
        <dbReference type="EC" id="2.1.1.266"/>
    </reaction>
</comment>
<feature type="binding site" evidence="1">
    <location>
        <position position="41"/>
    </location>
    <ligand>
        <name>S-adenosyl-L-methionine</name>
        <dbReference type="ChEBI" id="CHEBI:59789"/>
    </ligand>
</feature>
<comment type="subunit">
    <text evidence="1">Monomer.</text>
</comment>
<protein>
    <recommendedName>
        <fullName evidence="1">Ribosomal RNA large subunit methyltransferase J</fullName>
        <ecNumber evidence="1">2.1.1.266</ecNumber>
    </recommendedName>
    <alternativeName>
        <fullName evidence="1">23S rRNA (adenine(2030)-N6)-methyltransferase</fullName>
    </alternativeName>
    <alternativeName>
        <fullName evidence="1">23S rRNA m6A2030 methyltransferase</fullName>
    </alternativeName>
</protein>
<keyword evidence="3" id="KW-1185">Reference proteome</keyword>
<gene>
    <name evidence="1" type="primary">rlmJ</name>
    <name evidence="2" type="ORF">HUE57_05680</name>
</gene>
<dbReference type="EMBL" id="CP054491">
    <property type="protein sequence ID" value="QKQ25827.1"/>
    <property type="molecule type" value="Genomic_DNA"/>
</dbReference>
<feature type="binding site" evidence="1">
    <location>
        <position position="18"/>
    </location>
    <ligand>
        <name>S-adenosyl-L-methionine</name>
        <dbReference type="ChEBI" id="CHEBI:59789"/>
    </ligand>
</feature>
<keyword evidence="1" id="KW-0949">S-adenosyl-L-methionine</keyword>
<feature type="binding site" evidence="1">
    <location>
        <begin position="137"/>
        <end position="138"/>
    </location>
    <ligand>
        <name>S-adenosyl-L-methionine</name>
        <dbReference type="ChEBI" id="CHEBI:59789"/>
    </ligand>
</feature>
<feature type="binding site" evidence="1">
    <location>
        <position position="112"/>
    </location>
    <ligand>
        <name>S-adenosyl-L-methionine</name>
        <dbReference type="ChEBI" id="CHEBI:59789"/>
    </ligand>
</feature>
<comment type="function">
    <text evidence="1">Specifically methylates the adenine in position 2030 of 23S rRNA.</text>
</comment>
<evidence type="ECO:0000256" key="1">
    <source>
        <dbReference type="HAMAP-Rule" id="MF_00934"/>
    </source>
</evidence>
<feature type="active site" description="Proton acceptor" evidence="1">
    <location>
        <position position="158"/>
    </location>
</feature>
<keyword evidence="1" id="KW-0698">rRNA processing</keyword>
<dbReference type="SUPFAM" id="SSF53335">
    <property type="entry name" value="S-adenosyl-L-methionine-dependent methyltransferases"/>
    <property type="match status" value="1"/>
</dbReference>
<dbReference type="RefSeq" id="WP_174672873.1">
    <property type="nucleotide sequence ID" value="NZ_CP054491.1"/>
</dbReference>
<dbReference type="PANTHER" id="PTHR37426:SF1">
    <property type="entry name" value="RIBOSOMAL RNA LARGE SUBUNIT METHYLTRANSFERASE J"/>
    <property type="match status" value="1"/>
</dbReference>
<dbReference type="Proteomes" id="UP000509658">
    <property type="component" value="Chromosome"/>
</dbReference>
<sequence>MNYQHAKHAGNYGDLLKHSVLCQVLQSLTQQDKPLFYSETHAGAGGYRLDQRGVDPFGIERLWGVSNAPQALADYLTMVAAFNRSEILQNYPGSPWFAQQLLRGEDRMRLFELSPEPYQQLVKSFSHDVRIELFAGDGYSGVVEPIPGMRCRQVVLIDPPYESVSDYSDAVDTLLEIYRREPQGCYLLWYPTHDRQRIESMEQRVRAGVFNALCVCELAFGRGDEARGSGLFILNADTDLIRKITETLAWLAAEVDAAGTGRYRVEPMSADVS</sequence>
<comment type="similarity">
    <text evidence="1">Belongs to the RlmJ family.</text>
</comment>
<dbReference type="GO" id="GO:0036307">
    <property type="term" value="F:23S rRNA (adenine(2030)-N(6))-methyltransferase activity"/>
    <property type="evidence" value="ECO:0007669"/>
    <property type="project" value="UniProtKB-UniRule"/>
</dbReference>
<feature type="site" description="Interaction with substrate rRNA" evidence="1">
    <location>
        <position position="3"/>
    </location>
</feature>
<evidence type="ECO:0000313" key="2">
    <source>
        <dbReference type="EMBL" id="QKQ25827.1"/>
    </source>
</evidence>
<dbReference type="HAMAP" id="MF_00934">
    <property type="entry name" value="23SrRNA_methyltr_J"/>
    <property type="match status" value="1"/>
</dbReference>
<dbReference type="Pfam" id="PF04378">
    <property type="entry name" value="RsmJ"/>
    <property type="match status" value="1"/>
</dbReference>
<dbReference type="PANTHER" id="PTHR37426">
    <property type="entry name" value="RIBOSOMAL RNA LARGE SUBUNIT METHYLTRANSFERASE J"/>
    <property type="match status" value="1"/>
</dbReference>
<dbReference type="Gene3D" id="3.40.50.150">
    <property type="entry name" value="Vaccinia Virus protein VP39"/>
    <property type="match status" value="1"/>
</dbReference>
<dbReference type="InterPro" id="IPR029063">
    <property type="entry name" value="SAM-dependent_MTases_sf"/>
</dbReference>
<dbReference type="AlphaFoldDB" id="A0A6N0HUD0"/>
<proteinExistence type="inferred from homology"/>
<organism evidence="2 3">
    <name type="scientific">Candidatus Reidiella endopervernicosa</name>
    <dbReference type="NCBI Taxonomy" id="2738883"/>
    <lineage>
        <taxon>Bacteria</taxon>
        <taxon>Pseudomonadati</taxon>
        <taxon>Pseudomonadota</taxon>
        <taxon>Gammaproteobacteria</taxon>
        <taxon>Candidatus Reidiella</taxon>
    </lineage>
</organism>
<keyword evidence="1 2" id="KW-0808">Transferase</keyword>
<accession>A0A6N0HUD0</accession>
<keyword evidence="1" id="KW-0694">RNA-binding</keyword>
<evidence type="ECO:0000313" key="3">
    <source>
        <dbReference type="Proteomes" id="UP000509658"/>
    </source>
</evidence>
<keyword evidence="1 2" id="KW-0489">Methyltransferase</keyword>
<dbReference type="InterPro" id="IPR007473">
    <property type="entry name" value="RlmJ"/>
</dbReference>
<dbReference type="KEGG" id="rev:HUE57_05680"/>
<dbReference type="GO" id="GO:0003723">
    <property type="term" value="F:RNA binding"/>
    <property type="evidence" value="ECO:0007669"/>
    <property type="project" value="UniProtKB-UniRule"/>
</dbReference>
<dbReference type="GO" id="GO:0070475">
    <property type="term" value="P:rRNA base methylation"/>
    <property type="evidence" value="ECO:0007669"/>
    <property type="project" value="UniProtKB-UniRule"/>
</dbReference>
<name>A0A6N0HUD0_9GAMM</name>